<dbReference type="Proteomes" id="UP000243579">
    <property type="component" value="Unassembled WGS sequence"/>
</dbReference>
<keyword evidence="5" id="KW-1185">Reference proteome</keyword>
<organism evidence="4 5">
    <name type="scientific">Achlya hypogyna</name>
    <name type="common">Oomycete</name>
    <name type="synonym">Protoachlya hypogyna</name>
    <dbReference type="NCBI Taxonomy" id="1202772"/>
    <lineage>
        <taxon>Eukaryota</taxon>
        <taxon>Sar</taxon>
        <taxon>Stramenopiles</taxon>
        <taxon>Oomycota</taxon>
        <taxon>Saprolegniomycetes</taxon>
        <taxon>Saprolegniales</taxon>
        <taxon>Achlyaceae</taxon>
        <taxon>Achlya</taxon>
    </lineage>
</organism>
<gene>
    <name evidence="4" type="ORF">ACHHYP_04056</name>
</gene>
<dbReference type="GO" id="GO:0005783">
    <property type="term" value="C:endoplasmic reticulum"/>
    <property type="evidence" value="ECO:0007669"/>
    <property type="project" value="InterPro"/>
</dbReference>
<dbReference type="OrthoDB" id="17536at2759"/>
<dbReference type="EMBL" id="JNBR01000480">
    <property type="protein sequence ID" value="OQR92102.1"/>
    <property type="molecule type" value="Genomic_DNA"/>
</dbReference>
<evidence type="ECO:0000256" key="2">
    <source>
        <dbReference type="ARBA" id="ARBA00019180"/>
    </source>
</evidence>
<dbReference type="PANTHER" id="PTHR15069">
    <property type="entry name" value="PROTEASOME ASSEMBLY CHAPERONE 1"/>
    <property type="match status" value="1"/>
</dbReference>
<comment type="similarity">
    <text evidence="1">Belongs to the PSMG1 family.</text>
</comment>
<accession>A0A1V9Z2I8</accession>
<dbReference type="GO" id="GO:0080129">
    <property type="term" value="P:proteasome core complex assembly"/>
    <property type="evidence" value="ECO:0007669"/>
    <property type="project" value="TreeGrafter"/>
</dbReference>
<evidence type="ECO:0000256" key="3">
    <source>
        <dbReference type="ARBA" id="ARBA00023186"/>
    </source>
</evidence>
<evidence type="ECO:0000313" key="4">
    <source>
        <dbReference type="EMBL" id="OQR92102.1"/>
    </source>
</evidence>
<protein>
    <recommendedName>
        <fullName evidence="2">Proteasome assembly chaperone 1</fullName>
    </recommendedName>
</protein>
<keyword evidence="3" id="KW-0143">Chaperone</keyword>
<comment type="caution">
    <text evidence="4">The sequence shown here is derived from an EMBL/GenBank/DDBJ whole genome shotgun (WGS) entry which is preliminary data.</text>
</comment>
<name>A0A1V9Z2I8_ACHHY</name>
<proteinExistence type="inferred from homology"/>
<dbReference type="STRING" id="1202772.A0A1V9Z2I8"/>
<sequence length="251" mass="26691">MALQLRYPEEADFHSRTFVDVDEAATASNATAIFRWSPSVRADLAARNETYLSPTRLIVATGAEASEFARSLSSEAPVVGTLVLSSTPIVHTTFASGPSAVCAIVALTPETLLAIAPLDVADNDVWTFVDALFANIQPQEVISMSTLMSVTYDADLHDGCVLYQLATGAPESTPVPVLPAPRFVTGVPAALLTHSALRRRRAVVYITLQHPTTSLLATARCLTPLLPLLGLQEPTAALAAATSKSFENLYL</sequence>
<evidence type="ECO:0000256" key="1">
    <source>
        <dbReference type="ARBA" id="ARBA00005261"/>
    </source>
</evidence>
<dbReference type="AlphaFoldDB" id="A0A1V9Z2I8"/>
<dbReference type="InterPro" id="IPR016565">
    <property type="entry name" value="Proteasome_assmbl_chp_1"/>
</dbReference>
<reference evidence="4 5" key="1">
    <citation type="journal article" date="2014" name="Genome Biol. Evol.">
        <title>The secreted proteins of Achlya hypogyna and Thraustotheca clavata identify the ancestral oomycete secretome and reveal gene acquisitions by horizontal gene transfer.</title>
        <authorList>
            <person name="Misner I."/>
            <person name="Blouin N."/>
            <person name="Leonard G."/>
            <person name="Richards T.A."/>
            <person name="Lane C.E."/>
        </authorList>
    </citation>
    <scope>NUCLEOTIDE SEQUENCE [LARGE SCALE GENOMIC DNA]</scope>
    <source>
        <strain evidence="4 5">ATCC 48635</strain>
    </source>
</reference>
<evidence type="ECO:0000313" key="5">
    <source>
        <dbReference type="Proteomes" id="UP000243579"/>
    </source>
</evidence>
<dbReference type="GO" id="GO:0070628">
    <property type="term" value="F:proteasome binding"/>
    <property type="evidence" value="ECO:0007669"/>
    <property type="project" value="TreeGrafter"/>
</dbReference>
<dbReference type="PANTHER" id="PTHR15069:SF1">
    <property type="entry name" value="PROTEASOME ASSEMBLY CHAPERONE 1"/>
    <property type="match status" value="1"/>
</dbReference>